<reference evidence="4" key="2">
    <citation type="submission" date="2022-01" db="EMBL/GenBank/DDBJ databases">
        <authorList>
            <person name="Yamashiro T."/>
            <person name="Shiraishi A."/>
            <person name="Satake H."/>
            <person name="Nakayama K."/>
        </authorList>
    </citation>
    <scope>NUCLEOTIDE SEQUENCE</scope>
</reference>
<feature type="compositionally biased region" description="Polar residues" evidence="2">
    <location>
        <begin position="816"/>
        <end position="838"/>
    </location>
</feature>
<reference evidence="4" key="1">
    <citation type="journal article" date="2022" name="Int. J. Mol. Sci.">
        <title>Draft Genome of Tanacetum Coccineum: Genomic Comparison of Closely Related Tanacetum-Family Plants.</title>
        <authorList>
            <person name="Yamashiro T."/>
            <person name="Shiraishi A."/>
            <person name="Nakayama K."/>
            <person name="Satake H."/>
        </authorList>
    </citation>
    <scope>NUCLEOTIDE SEQUENCE</scope>
</reference>
<dbReference type="CDD" id="cd09272">
    <property type="entry name" value="RNase_HI_RT_Ty1"/>
    <property type="match status" value="1"/>
</dbReference>
<dbReference type="PANTHER" id="PTHR11439:SF495">
    <property type="entry name" value="REVERSE TRANSCRIPTASE, RNA-DEPENDENT DNA POLYMERASE-RELATED"/>
    <property type="match status" value="1"/>
</dbReference>
<keyword evidence="5" id="KW-1185">Reference proteome</keyword>
<feature type="region of interest" description="Disordered" evidence="2">
    <location>
        <begin position="720"/>
        <end position="745"/>
    </location>
</feature>
<feature type="region of interest" description="Disordered" evidence="2">
    <location>
        <begin position="589"/>
        <end position="636"/>
    </location>
</feature>
<dbReference type="SUPFAM" id="SSF56672">
    <property type="entry name" value="DNA/RNA polymerases"/>
    <property type="match status" value="1"/>
</dbReference>
<evidence type="ECO:0000313" key="5">
    <source>
        <dbReference type="Proteomes" id="UP001151760"/>
    </source>
</evidence>
<feature type="compositionally biased region" description="Basic and acidic residues" evidence="2">
    <location>
        <begin position="1043"/>
        <end position="1066"/>
    </location>
</feature>
<organism evidence="4 5">
    <name type="scientific">Tanacetum coccineum</name>
    <dbReference type="NCBI Taxonomy" id="301880"/>
    <lineage>
        <taxon>Eukaryota</taxon>
        <taxon>Viridiplantae</taxon>
        <taxon>Streptophyta</taxon>
        <taxon>Embryophyta</taxon>
        <taxon>Tracheophyta</taxon>
        <taxon>Spermatophyta</taxon>
        <taxon>Magnoliopsida</taxon>
        <taxon>eudicotyledons</taxon>
        <taxon>Gunneridae</taxon>
        <taxon>Pentapetalae</taxon>
        <taxon>asterids</taxon>
        <taxon>campanulids</taxon>
        <taxon>Asterales</taxon>
        <taxon>Asteraceae</taxon>
        <taxon>Asteroideae</taxon>
        <taxon>Anthemideae</taxon>
        <taxon>Anthemidinae</taxon>
        <taxon>Tanacetum</taxon>
    </lineage>
</organism>
<feature type="domain" description="Reverse transcriptase Ty1/copia-type" evidence="3">
    <location>
        <begin position="2"/>
        <end position="232"/>
    </location>
</feature>
<evidence type="ECO:0000256" key="1">
    <source>
        <dbReference type="SAM" id="Coils"/>
    </source>
</evidence>
<comment type="caution">
    <text evidence="4">The sequence shown here is derived from an EMBL/GenBank/DDBJ whole genome shotgun (WGS) entry which is preliminary data.</text>
</comment>
<feature type="compositionally biased region" description="Basic and acidic residues" evidence="2">
    <location>
        <begin position="852"/>
        <end position="861"/>
    </location>
</feature>
<feature type="compositionally biased region" description="Basic and acidic residues" evidence="2">
    <location>
        <begin position="729"/>
        <end position="738"/>
    </location>
</feature>
<sequence>MKVIGTKWVYRNKRDERGVVVRNKARLVAQGYTQEEGIDYDEVFAPVARIEAIRLFLAFASFMGFIVYQMDVKSAFLYGTIDEEVYVSQPPGFVDPDHPTKVYKVVKALYGLHQAPRAWYATLSTFLEKHGYKRGTIDKTLFIRRNKKDIMLVQVYVDDIIFGSTNKSWCDEFEALMQSRFQMSSMGELTFFLGLQVKQNKGGIFISQDKYVAEILKKFDLVNVKAAITPMETKLPLTKDEEAFDVDVHLYRSMIGSLMYLTASRPDIMYAVCVCSRFQVTPKTSHLNAVKRIFKYLKGKPNLGLWYPRESPFDLEAFSDSDYGGSNLDRKSTTGGCQFLGQRLISWQCKKQTIVATSTTEAEYVAAANCCGQVLWVQNQLLDYGFNFMNTKIHIDNESTICIVKNPVYHSKTKHIEIRHHFIRDCYEKKLISVEKIHTDLNVADLLTKPFDGPRFNYLVVSIGIAWMKGRSAKSATANTKADGTLEIKATIDTIRYTISEASIRESLQLEDATGITMLPNDELFEGMGQIGYPTDGTFTFWKSFFTPQWRYLVHHLLHCISSKSGGWDQFGSNIATALICLSTVPSPQPIPTPTPPPIPTPTPPPIPTPTPPPIPTPTPPPIPTPTPTPIPDTEPTPLEHIYEEQSPVHHHFSPPQEQAPSQMPMDDLLHEVPKLISRIDSLETDLKQTKLTMGNAIVKLVKKVKKLEGFLKRRNLVLSDSEEEEPEVQGRKSSREEQVEDISPNTLEAAKTLSKVASLKPRSIDKGRRYKRRKEAKGKLVSQLDFQEEVDTGAEQVNTAEGVNTGSIKLSTVSEQLSTGNEQVSTVGTKESTSSQDKGQREGKAPMLSEETPKKSKEQILQEEASLAEAIRLDSLQKEEEAKQIHLDSLLAQRIAEEEELNEQQKKRKAQVQFEAQHYTNEDWDLIRAKIEANAELSKSMLGSELQGEDFAKILVFDLVNQRKKYFAEERARAKRNKPMTQSQLKTYMMNYLKNQGTWKLSQLKKLSFEEVKEEFDKLVKQVESFAPINFEATKASLKRFGEELQTKTPKRLKDDEAKDDEPTKKSGKRRKQMARKGLHTSVDKNDSEDSDEVGEQEESVTGTKTPINPVPVAMKTPSIATYKIIKQGEKGVYQIVREDGTDIVYINFGAMLKSISRDDLTELYRIVMNRYGMDGPEDELEKGFWKCLRTMFEEPLSTDPIWSELGQQKIISMSNYAENEILDGKDECGWI</sequence>
<dbReference type="InterPro" id="IPR013103">
    <property type="entry name" value="RVT_2"/>
</dbReference>
<gene>
    <name evidence="4" type="ORF">Tco_0800250</name>
</gene>
<proteinExistence type="predicted"/>
<protein>
    <submittedName>
        <fullName evidence="4">Ribonuclease H-like domain-containing protein</fullName>
    </submittedName>
</protein>
<evidence type="ECO:0000259" key="3">
    <source>
        <dbReference type="Pfam" id="PF07727"/>
    </source>
</evidence>
<feature type="coiled-coil region" evidence="1">
    <location>
        <begin position="874"/>
        <end position="923"/>
    </location>
</feature>
<evidence type="ECO:0000313" key="4">
    <source>
        <dbReference type="EMBL" id="GJS93282.1"/>
    </source>
</evidence>
<dbReference type="Proteomes" id="UP001151760">
    <property type="component" value="Unassembled WGS sequence"/>
</dbReference>
<keyword evidence="1" id="KW-0175">Coiled coil</keyword>
<dbReference type="EMBL" id="BQNB010011646">
    <property type="protein sequence ID" value="GJS93282.1"/>
    <property type="molecule type" value="Genomic_DNA"/>
</dbReference>
<evidence type="ECO:0000256" key="2">
    <source>
        <dbReference type="SAM" id="MobiDB-lite"/>
    </source>
</evidence>
<feature type="compositionally biased region" description="Basic residues" evidence="2">
    <location>
        <begin position="1067"/>
        <end position="1080"/>
    </location>
</feature>
<dbReference type="Pfam" id="PF07727">
    <property type="entry name" value="RVT_2"/>
    <property type="match status" value="1"/>
</dbReference>
<feature type="region of interest" description="Disordered" evidence="2">
    <location>
        <begin position="816"/>
        <end position="861"/>
    </location>
</feature>
<feature type="region of interest" description="Disordered" evidence="2">
    <location>
        <begin position="1043"/>
        <end position="1114"/>
    </location>
</feature>
<name>A0ABQ4ZWP4_9ASTR</name>
<feature type="compositionally biased region" description="Acidic residues" evidence="2">
    <location>
        <begin position="1090"/>
        <end position="1100"/>
    </location>
</feature>
<accession>A0ABQ4ZWP4</accession>
<dbReference type="InterPro" id="IPR043502">
    <property type="entry name" value="DNA/RNA_pol_sf"/>
</dbReference>
<feature type="compositionally biased region" description="Pro residues" evidence="2">
    <location>
        <begin position="589"/>
        <end position="635"/>
    </location>
</feature>
<dbReference type="PANTHER" id="PTHR11439">
    <property type="entry name" value="GAG-POL-RELATED RETROTRANSPOSON"/>
    <property type="match status" value="1"/>
</dbReference>